<keyword evidence="2" id="KW-1185">Reference proteome</keyword>
<protein>
    <submittedName>
        <fullName evidence="1">Uncharacterized protein</fullName>
    </submittedName>
</protein>
<name>A0AAD6E6P7_9EURO</name>
<dbReference type="EMBL" id="JAQJAE010000003">
    <property type="protein sequence ID" value="KAJ5603044.1"/>
    <property type="molecule type" value="Genomic_DNA"/>
</dbReference>
<accession>A0AAD6E6P7</accession>
<gene>
    <name evidence="1" type="ORF">N7537_006000</name>
</gene>
<sequence>MCAVYSDIINHQPSLFPELILDALQSQSGVILGENILLPKSTAHVVPLVPSTIGIVHEVVNPVGGGDGTSTSVGAADGIPTHLPHISPPKQLLVLHIC</sequence>
<reference evidence="1" key="1">
    <citation type="journal article" date="2023" name="IMA Fungus">
        <title>Comparative genomic study of the Penicillium genus elucidates a diverse pangenome and 15 lateral gene transfer events.</title>
        <authorList>
            <person name="Petersen C."/>
            <person name="Sorensen T."/>
            <person name="Nielsen M.R."/>
            <person name="Sondergaard T.E."/>
            <person name="Sorensen J.L."/>
            <person name="Fitzpatrick D.A."/>
            <person name="Frisvad J.C."/>
            <person name="Nielsen K.L."/>
        </authorList>
    </citation>
    <scope>NUCLEOTIDE SEQUENCE</scope>
    <source>
        <strain evidence="1">IBT 12815</strain>
    </source>
</reference>
<evidence type="ECO:0000313" key="1">
    <source>
        <dbReference type="EMBL" id="KAJ5603044.1"/>
    </source>
</evidence>
<proteinExistence type="predicted"/>
<dbReference type="Proteomes" id="UP001213799">
    <property type="component" value="Unassembled WGS sequence"/>
</dbReference>
<dbReference type="GeneID" id="81587299"/>
<comment type="caution">
    <text evidence="1">The sequence shown here is derived from an EMBL/GenBank/DDBJ whole genome shotgun (WGS) entry which is preliminary data.</text>
</comment>
<dbReference type="AlphaFoldDB" id="A0AAD6E6P7"/>
<dbReference type="RefSeq" id="XP_056752842.1">
    <property type="nucleotide sequence ID" value="XM_056897057.1"/>
</dbReference>
<organism evidence="1 2">
    <name type="scientific">Penicillium hordei</name>
    <dbReference type="NCBI Taxonomy" id="40994"/>
    <lineage>
        <taxon>Eukaryota</taxon>
        <taxon>Fungi</taxon>
        <taxon>Dikarya</taxon>
        <taxon>Ascomycota</taxon>
        <taxon>Pezizomycotina</taxon>
        <taxon>Eurotiomycetes</taxon>
        <taxon>Eurotiomycetidae</taxon>
        <taxon>Eurotiales</taxon>
        <taxon>Aspergillaceae</taxon>
        <taxon>Penicillium</taxon>
    </lineage>
</organism>
<evidence type="ECO:0000313" key="2">
    <source>
        <dbReference type="Proteomes" id="UP001213799"/>
    </source>
</evidence>
<reference evidence="1" key="2">
    <citation type="submission" date="2023-01" db="EMBL/GenBank/DDBJ databases">
        <authorList>
            <person name="Petersen C."/>
        </authorList>
    </citation>
    <scope>NUCLEOTIDE SEQUENCE</scope>
    <source>
        <strain evidence="1">IBT 12815</strain>
    </source>
</reference>